<protein>
    <recommendedName>
        <fullName evidence="1">DUF6593 domain-containing protein</fullName>
    </recommendedName>
</protein>
<reference evidence="3" key="1">
    <citation type="journal article" date="2014" name="Proc. Natl. Acad. Sci. U.S.A.">
        <title>Extensive sampling of basidiomycete genomes demonstrates inadequacy of the white-rot/brown-rot paradigm for wood decay fungi.</title>
        <authorList>
            <person name="Riley R."/>
            <person name="Salamov A.A."/>
            <person name="Brown D.W."/>
            <person name="Nagy L.G."/>
            <person name="Floudas D."/>
            <person name="Held B.W."/>
            <person name="Levasseur A."/>
            <person name="Lombard V."/>
            <person name="Morin E."/>
            <person name="Otillar R."/>
            <person name="Lindquist E.A."/>
            <person name="Sun H."/>
            <person name="LaButti K.M."/>
            <person name="Schmutz J."/>
            <person name="Jabbour D."/>
            <person name="Luo H."/>
            <person name="Baker S.E."/>
            <person name="Pisabarro A.G."/>
            <person name="Walton J.D."/>
            <person name="Blanchette R.A."/>
            <person name="Henrissat B."/>
            <person name="Martin F."/>
            <person name="Cullen D."/>
            <person name="Hibbett D.S."/>
            <person name="Grigoriev I.V."/>
        </authorList>
    </citation>
    <scope>NUCLEOTIDE SEQUENCE [LARGE SCALE GENOMIC DNA]</scope>
    <source>
        <strain evidence="3">FD-172 SS1</strain>
    </source>
</reference>
<organism evidence="2 3">
    <name type="scientific">Botryobasidium botryosum (strain FD-172 SS1)</name>
    <dbReference type="NCBI Taxonomy" id="930990"/>
    <lineage>
        <taxon>Eukaryota</taxon>
        <taxon>Fungi</taxon>
        <taxon>Dikarya</taxon>
        <taxon>Basidiomycota</taxon>
        <taxon>Agaricomycotina</taxon>
        <taxon>Agaricomycetes</taxon>
        <taxon>Cantharellales</taxon>
        <taxon>Botryobasidiaceae</taxon>
        <taxon>Botryobasidium</taxon>
    </lineage>
</organism>
<dbReference type="AlphaFoldDB" id="A0A067MPL0"/>
<accession>A0A067MPL0</accession>
<evidence type="ECO:0000259" key="1">
    <source>
        <dbReference type="Pfam" id="PF20236"/>
    </source>
</evidence>
<dbReference type="OrthoDB" id="3360976at2759"/>
<evidence type="ECO:0000313" key="3">
    <source>
        <dbReference type="Proteomes" id="UP000027195"/>
    </source>
</evidence>
<dbReference type="InterPro" id="IPR046528">
    <property type="entry name" value="DUF6593"/>
</dbReference>
<dbReference type="Pfam" id="PF20236">
    <property type="entry name" value="DUF6593"/>
    <property type="match status" value="1"/>
</dbReference>
<proteinExistence type="predicted"/>
<gene>
    <name evidence="2" type="ORF">BOTBODRAFT_29846</name>
</gene>
<feature type="domain" description="DUF6593" evidence="1">
    <location>
        <begin position="7"/>
        <end position="102"/>
    </location>
</feature>
<dbReference type="Proteomes" id="UP000027195">
    <property type="component" value="Unassembled WGS sequence"/>
</dbReference>
<dbReference type="InParanoid" id="A0A067MPL0"/>
<sequence>MRRGDSGDWSPMSEFLRKQGGRLLSHARTFSGAYGLQYRWKLRGWRRRSVLTLDNDPHAEGSPPALAAFHDRKRNALLKVVRKAYLEVSPNLTNIDTLDSLIRTHFARLYSRISLNNHSPALVFSELCDV</sequence>
<keyword evidence="3" id="KW-1185">Reference proteome</keyword>
<dbReference type="HOGENOM" id="CLU_1937817_0_0_1"/>
<evidence type="ECO:0000313" key="2">
    <source>
        <dbReference type="EMBL" id="KDQ17688.1"/>
    </source>
</evidence>
<dbReference type="EMBL" id="KL198023">
    <property type="protein sequence ID" value="KDQ17688.1"/>
    <property type="molecule type" value="Genomic_DNA"/>
</dbReference>
<name>A0A067MPL0_BOTB1</name>